<evidence type="ECO:0000259" key="2">
    <source>
        <dbReference type="Pfam" id="PF26514"/>
    </source>
</evidence>
<evidence type="ECO:0000313" key="3">
    <source>
        <dbReference type="EMBL" id="RXK46765.1"/>
    </source>
</evidence>
<comment type="caution">
    <text evidence="3">The sequence shown here is derived from an EMBL/GenBank/DDBJ whole genome shotgun (WGS) entry which is preliminary data.</text>
</comment>
<feature type="transmembrane region" description="Helical" evidence="1">
    <location>
        <begin position="100"/>
        <end position="123"/>
    </location>
</feature>
<keyword evidence="1" id="KW-1133">Transmembrane helix</keyword>
<protein>
    <recommendedName>
        <fullName evidence="2">DUF8173 domain-containing protein</fullName>
    </recommendedName>
</protein>
<feature type="transmembrane region" description="Helical" evidence="1">
    <location>
        <begin position="72"/>
        <end position="94"/>
    </location>
</feature>
<reference evidence="3 4" key="1">
    <citation type="submission" date="2019-01" db="EMBL/GenBank/DDBJ databases">
        <title>Halorientalis sp. F13-25 a new haloarchaeum isolated from hypersaline water.</title>
        <authorList>
            <person name="Ana D.-V."/>
            <person name="Cristina S.-P."/>
            <person name="Antonio V."/>
        </authorList>
    </citation>
    <scope>NUCLEOTIDE SEQUENCE [LARGE SCALE GENOMIC DNA]</scope>
    <source>
        <strain evidence="3 4">F13-25</strain>
    </source>
</reference>
<gene>
    <name evidence="3" type="ORF">EAF64_18570</name>
</gene>
<dbReference type="Pfam" id="PF26514">
    <property type="entry name" value="DUF8173"/>
    <property type="match status" value="1"/>
</dbReference>
<feature type="transmembrane region" description="Helical" evidence="1">
    <location>
        <begin position="135"/>
        <end position="168"/>
    </location>
</feature>
<organism evidence="3 4">
    <name type="scientific">Halorientalis pallida</name>
    <dbReference type="NCBI Taxonomy" id="2479928"/>
    <lineage>
        <taxon>Archaea</taxon>
        <taxon>Methanobacteriati</taxon>
        <taxon>Methanobacteriota</taxon>
        <taxon>Stenosarchaea group</taxon>
        <taxon>Halobacteria</taxon>
        <taxon>Halobacteriales</taxon>
        <taxon>Haloarculaceae</taxon>
        <taxon>Halorientalis</taxon>
    </lineage>
</organism>
<dbReference type="OrthoDB" id="293202at2157"/>
<name>A0A498KSP2_9EURY</name>
<accession>A0A498KSP2</accession>
<proteinExistence type="predicted"/>
<evidence type="ECO:0000313" key="4">
    <source>
        <dbReference type="Proteomes" id="UP000289691"/>
    </source>
</evidence>
<evidence type="ECO:0000256" key="1">
    <source>
        <dbReference type="SAM" id="Phobius"/>
    </source>
</evidence>
<dbReference type="AlphaFoldDB" id="A0A498KSP2"/>
<feature type="domain" description="DUF8173" evidence="2">
    <location>
        <begin position="26"/>
        <end position="170"/>
    </location>
</feature>
<feature type="transmembrane region" description="Helical" evidence="1">
    <location>
        <begin position="30"/>
        <end position="52"/>
    </location>
</feature>
<dbReference type="InterPro" id="IPR058486">
    <property type="entry name" value="DUF8173"/>
</dbReference>
<dbReference type="EMBL" id="RDFA01000008">
    <property type="protein sequence ID" value="RXK46765.1"/>
    <property type="molecule type" value="Genomic_DNA"/>
</dbReference>
<keyword evidence="4" id="KW-1185">Reference proteome</keyword>
<keyword evidence="1" id="KW-0472">Membrane</keyword>
<keyword evidence="1" id="KW-0812">Transmembrane</keyword>
<dbReference type="Proteomes" id="UP000289691">
    <property type="component" value="Unassembled WGS sequence"/>
</dbReference>
<sequence>MLGWAVLQFGAVGGGPGNPGLNVNVDPAAGVASSAGGAFVLTLVVGAIMVAIAPEYTESKMGTLRDEPVGSVVYGVLSLVLAVILFVALLFSLIGIPVAIVLFLALLLVWGVGSAIAFLTIATRLIDADDGWLKPLLVAGALNGGLTLTGIGGVVAFRIGAAGFGAILRDYL</sequence>